<evidence type="ECO:0000256" key="1">
    <source>
        <dbReference type="ARBA" id="ARBA00001946"/>
    </source>
</evidence>
<organism evidence="6 7">
    <name type="scientific">Spinacia oleracea</name>
    <name type="common">Spinach</name>
    <dbReference type="NCBI Taxonomy" id="3562"/>
    <lineage>
        <taxon>Eukaryota</taxon>
        <taxon>Viridiplantae</taxon>
        <taxon>Streptophyta</taxon>
        <taxon>Embryophyta</taxon>
        <taxon>Tracheophyta</taxon>
        <taxon>Spermatophyta</taxon>
        <taxon>Magnoliopsida</taxon>
        <taxon>eudicotyledons</taxon>
        <taxon>Gunneridae</taxon>
        <taxon>Pentapetalae</taxon>
        <taxon>Caryophyllales</taxon>
        <taxon>Chenopodiaceae</taxon>
        <taxon>Chenopodioideae</taxon>
        <taxon>Anserineae</taxon>
        <taxon>Spinacia</taxon>
    </lineage>
</organism>
<keyword evidence="2" id="KW-0479">Metal-binding</keyword>
<dbReference type="PANTHER" id="PTHR31225:SF252">
    <property type="entry name" value="TERPENE SYNTHASE 12-RELATED"/>
    <property type="match status" value="1"/>
</dbReference>
<gene>
    <name evidence="7" type="primary">LOC110787756</name>
</gene>
<dbReference type="SUPFAM" id="SSF48239">
    <property type="entry name" value="Terpenoid cyclases/Protein prenyltransferases"/>
    <property type="match status" value="1"/>
</dbReference>
<dbReference type="Pfam" id="PF01397">
    <property type="entry name" value="Terpene_synth"/>
    <property type="match status" value="1"/>
</dbReference>
<reference evidence="7" key="2">
    <citation type="submission" date="2025-08" db="UniProtKB">
        <authorList>
            <consortium name="RefSeq"/>
        </authorList>
    </citation>
    <scope>IDENTIFICATION</scope>
    <source>
        <tissue evidence="7">Leaf</tissue>
    </source>
</reference>
<keyword evidence="3" id="KW-0460">Magnesium</keyword>
<feature type="domain" description="Terpene synthase N-terminal" evidence="4">
    <location>
        <begin position="64"/>
        <end position="227"/>
    </location>
</feature>
<dbReference type="GO" id="GO:0000287">
    <property type="term" value="F:magnesium ion binding"/>
    <property type="evidence" value="ECO:0007669"/>
    <property type="project" value="InterPro"/>
</dbReference>
<evidence type="ECO:0000256" key="3">
    <source>
        <dbReference type="ARBA" id="ARBA00022842"/>
    </source>
</evidence>
<dbReference type="GO" id="GO:0010333">
    <property type="term" value="F:terpene synthase activity"/>
    <property type="evidence" value="ECO:0000318"/>
    <property type="project" value="GO_Central"/>
</dbReference>
<dbReference type="CDD" id="cd00684">
    <property type="entry name" value="Terpene_cyclase_plant_C1"/>
    <property type="match status" value="1"/>
</dbReference>
<dbReference type="Gene3D" id="1.50.10.130">
    <property type="entry name" value="Terpene synthase, N-terminal domain"/>
    <property type="match status" value="1"/>
</dbReference>
<dbReference type="InterPro" id="IPR001906">
    <property type="entry name" value="Terpene_synth_N"/>
</dbReference>
<proteinExistence type="predicted"/>
<dbReference type="Gene3D" id="1.10.600.10">
    <property type="entry name" value="Farnesyl Diphosphate Synthase"/>
    <property type="match status" value="1"/>
</dbReference>
<dbReference type="GeneID" id="110787756"/>
<accession>A0A9R0IFJ9</accession>
<dbReference type="SUPFAM" id="SSF48576">
    <property type="entry name" value="Terpenoid synthases"/>
    <property type="match status" value="1"/>
</dbReference>
<dbReference type="InterPro" id="IPR005630">
    <property type="entry name" value="Terpene_synthase_metal-bd"/>
</dbReference>
<dbReference type="InterPro" id="IPR036965">
    <property type="entry name" value="Terpene_synth_N_sf"/>
</dbReference>
<dbReference type="GO" id="GO:0046246">
    <property type="term" value="P:terpene biosynthetic process"/>
    <property type="evidence" value="ECO:0000318"/>
    <property type="project" value="GO_Central"/>
</dbReference>
<dbReference type="RefSeq" id="XP_021848088.2">
    <property type="nucleotide sequence ID" value="XM_021992396.2"/>
</dbReference>
<sequence length="584" mass="67733">MGSTNNILAHKNNYLFVQTSFSYYYPNINILPIVRCTISTSTISKSMSSSSTTDRRSAGYKPSIWNLEFLESLKRDCHFNIEDEYANILERLKCEVKNMMADEELKPKTVFKTIDEIQRLGIGNHFGEDIERALRRLACNFGDFNLDLHTTALGFRLLRQNGIFMSQEIFKKFMDENENFKPSCNDKEGMISLYEASYLGFEGEHLLDEAKTFTTNHLTNHYKNNEDENYTLGLPLQYRMPRLEARHYIENHPYKNKDMALLKLSMLDFNRTQMMHQHDLHEMAWWWKDLGLSDKLSFARDRLMECFVWSVGTTSKLELSSCREVLTKVFNFITIIDDIYDVYGTIDELELFTNAIERWDINAIDELPAYMKLTFLALYNTINEIGHQILKQKGVNCIPYLKKTWEDLCKAFLVEAKWLYNSQTPTFEEYINNGWVSVSGVVALTHAFFFVTPEITLEALHCLQNNHDILRLPSMVFRLFNDLATFEAEIERGETANAISCYAKQEGGSLKDARKHVKKLIDESWKGLNKIQVVNNTPFSKEFIETAMNLARTAQCFYQHGDGHGSPELIKKKISSIIVDPLQL</sequence>
<reference evidence="6" key="1">
    <citation type="journal article" date="2021" name="Nat. Commun.">
        <title>Genomic analyses provide insights into spinach domestication and the genetic basis of agronomic traits.</title>
        <authorList>
            <person name="Cai X."/>
            <person name="Sun X."/>
            <person name="Xu C."/>
            <person name="Sun H."/>
            <person name="Wang X."/>
            <person name="Ge C."/>
            <person name="Zhang Z."/>
            <person name="Wang Q."/>
            <person name="Fei Z."/>
            <person name="Jiao C."/>
            <person name="Wang Q."/>
        </authorList>
    </citation>
    <scope>NUCLEOTIDE SEQUENCE [LARGE SCALE GENOMIC DNA]</scope>
    <source>
        <strain evidence="6">cv. Varoflay</strain>
    </source>
</reference>
<evidence type="ECO:0000313" key="6">
    <source>
        <dbReference type="Proteomes" id="UP000813463"/>
    </source>
</evidence>
<dbReference type="Pfam" id="PF03936">
    <property type="entry name" value="Terpene_synth_C"/>
    <property type="match status" value="1"/>
</dbReference>
<protein>
    <submittedName>
        <fullName evidence="7">Terpene synthase 10-like</fullName>
    </submittedName>
</protein>
<evidence type="ECO:0000256" key="2">
    <source>
        <dbReference type="ARBA" id="ARBA00022723"/>
    </source>
</evidence>
<dbReference type="InterPro" id="IPR044814">
    <property type="entry name" value="Terpene_cyclase_plant_C1"/>
</dbReference>
<dbReference type="InterPro" id="IPR008930">
    <property type="entry name" value="Terpenoid_cyclase/PrenylTrfase"/>
</dbReference>
<dbReference type="SFLD" id="SFLDG01019">
    <property type="entry name" value="Terpene_Cyclase_Like_1_C_Termi"/>
    <property type="match status" value="1"/>
</dbReference>
<dbReference type="InterPro" id="IPR050148">
    <property type="entry name" value="Terpene_synthase-like"/>
</dbReference>
<dbReference type="InterPro" id="IPR008949">
    <property type="entry name" value="Isoprenoid_synthase_dom_sf"/>
</dbReference>
<keyword evidence="6" id="KW-1185">Reference proteome</keyword>
<evidence type="ECO:0000259" key="5">
    <source>
        <dbReference type="Pfam" id="PF03936"/>
    </source>
</evidence>
<feature type="domain" description="Terpene synthase metal-binding" evidence="5">
    <location>
        <begin position="288"/>
        <end position="526"/>
    </location>
</feature>
<evidence type="ECO:0000313" key="7">
    <source>
        <dbReference type="RefSeq" id="XP_021848088.2"/>
    </source>
</evidence>
<name>A0A9R0IFJ9_SPIOL</name>
<dbReference type="KEGG" id="soe:110787756"/>
<comment type="cofactor">
    <cofactor evidence="1">
        <name>Mg(2+)</name>
        <dbReference type="ChEBI" id="CHEBI:18420"/>
    </cofactor>
</comment>
<dbReference type="PANTHER" id="PTHR31225">
    <property type="entry name" value="OS04G0344100 PROTEIN-RELATED"/>
    <property type="match status" value="1"/>
</dbReference>
<dbReference type="GO" id="GO:0016102">
    <property type="term" value="P:diterpenoid biosynthetic process"/>
    <property type="evidence" value="ECO:0007669"/>
    <property type="project" value="InterPro"/>
</dbReference>
<dbReference type="Proteomes" id="UP000813463">
    <property type="component" value="Chromosome 4"/>
</dbReference>
<evidence type="ECO:0000259" key="4">
    <source>
        <dbReference type="Pfam" id="PF01397"/>
    </source>
</evidence>
<dbReference type="AlphaFoldDB" id="A0A9R0IFJ9"/>
<dbReference type="SFLD" id="SFLDS00005">
    <property type="entry name" value="Isoprenoid_Synthase_Type_I"/>
    <property type="match status" value="1"/>
</dbReference>
<dbReference type="InterPro" id="IPR034741">
    <property type="entry name" value="Terpene_cyclase-like_1_C"/>
</dbReference>